<proteinExistence type="inferred from homology"/>
<feature type="compositionally biased region" description="Low complexity" evidence="7">
    <location>
        <begin position="146"/>
        <end position="168"/>
    </location>
</feature>
<dbReference type="Gene3D" id="1.20.5.170">
    <property type="match status" value="1"/>
</dbReference>
<dbReference type="EMBL" id="GAKP01009949">
    <property type="protein sequence ID" value="JAC49003.1"/>
    <property type="molecule type" value="Transcribed_RNA"/>
</dbReference>
<dbReference type="RefSeq" id="XP_011202058.2">
    <property type="nucleotide sequence ID" value="XM_011203756.4"/>
</dbReference>
<accession>A0A034W5F0</accession>
<dbReference type="SMART" id="SM00338">
    <property type="entry name" value="BRLZ"/>
    <property type="match status" value="1"/>
</dbReference>
<dbReference type="GO" id="GO:0030968">
    <property type="term" value="P:endoplasmic reticulum unfolded protein response"/>
    <property type="evidence" value="ECO:0007669"/>
    <property type="project" value="TreeGrafter"/>
</dbReference>
<evidence type="ECO:0000313" key="9">
    <source>
        <dbReference type="EMBL" id="JAC49003.1"/>
    </source>
</evidence>
<evidence type="ECO:0000256" key="3">
    <source>
        <dbReference type="ARBA" id="ARBA00023015"/>
    </source>
</evidence>
<dbReference type="AlphaFoldDB" id="A0A034W5F0"/>
<dbReference type="OrthoDB" id="644067at2759"/>
<dbReference type="InterPro" id="IPR051882">
    <property type="entry name" value="ATF_bZIP_TF"/>
</dbReference>
<evidence type="ECO:0000259" key="8">
    <source>
        <dbReference type="PROSITE" id="PS50217"/>
    </source>
</evidence>
<feature type="compositionally biased region" description="Polar residues" evidence="7">
    <location>
        <begin position="882"/>
        <end position="900"/>
    </location>
</feature>
<comment type="similarity">
    <text evidence="2">Belongs to the bZIP family. ATF subfamily.</text>
</comment>
<feature type="domain" description="BZIP" evidence="8">
    <location>
        <begin position="462"/>
        <end position="516"/>
    </location>
</feature>
<dbReference type="PRINTS" id="PR00041">
    <property type="entry name" value="LEUZIPPRCREB"/>
</dbReference>
<dbReference type="PROSITE" id="PS50217">
    <property type="entry name" value="BZIP"/>
    <property type="match status" value="1"/>
</dbReference>
<keyword evidence="3" id="KW-0805">Transcription regulation</keyword>
<comment type="subcellular location">
    <subcellularLocation>
        <location evidence="1">Membrane</location>
        <topology evidence="1">Single-pass membrane protein</topology>
    </subcellularLocation>
</comment>
<evidence type="ECO:0000256" key="7">
    <source>
        <dbReference type="SAM" id="MobiDB-lite"/>
    </source>
</evidence>
<reference evidence="9" key="1">
    <citation type="journal article" date="2014" name="BMC Genomics">
        <title>Characterizing the developmental transcriptome of the oriental fruit fly, Bactrocera dorsalis (Diptera: Tephritidae) through comparative genomic analysis with Drosophila melanogaster utilizing modENCODE datasets.</title>
        <authorList>
            <person name="Geib S.M."/>
            <person name="Calla B."/>
            <person name="Hall B."/>
            <person name="Hou S."/>
            <person name="Manoukis N.C."/>
        </authorList>
    </citation>
    <scope>NUCLEOTIDE SEQUENCE</scope>
    <source>
        <strain evidence="9">Punador</strain>
    </source>
</reference>
<gene>
    <name evidence="9" type="primary">ATF6A</name>
</gene>
<name>A0A034W5F0_BACDO</name>
<keyword evidence="5" id="KW-0804">Transcription</keyword>
<dbReference type="Pfam" id="PF00170">
    <property type="entry name" value="bZIP_1"/>
    <property type="match status" value="1"/>
</dbReference>
<dbReference type="GO" id="GO:0000978">
    <property type="term" value="F:RNA polymerase II cis-regulatory region sequence-specific DNA binding"/>
    <property type="evidence" value="ECO:0007669"/>
    <property type="project" value="TreeGrafter"/>
</dbReference>
<dbReference type="SUPFAM" id="SSF57959">
    <property type="entry name" value="Leucine zipper domain"/>
    <property type="match status" value="1"/>
</dbReference>
<dbReference type="PANTHER" id="PTHR46164:SF3">
    <property type="entry name" value="ATF6, ISOFORM C"/>
    <property type="match status" value="1"/>
</dbReference>
<feature type="region of interest" description="Disordered" evidence="7">
    <location>
        <begin position="138"/>
        <end position="168"/>
    </location>
</feature>
<evidence type="ECO:0000256" key="4">
    <source>
        <dbReference type="ARBA" id="ARBA00023125"/>
    </source>
</evidence>
<dbReference type="CTD" id="22926"/>
<dbReference type="InterPro" id="IPR004827">
    <property type="entry name" value="bZIP"/>
</dbReference>
<dbReference type="GO" id="GO:0000981">
    <property type="term" value="F:DNA-binding transcription factor activity, RNA polymerase II-specific"/>
    <property type="evidence" value="ECO:0007669"/>
    <property type="project" value="TreeGrafter"/>
</dbReference>
<feature type="region of interest" description="Disordered" evidence="7">
    <location>
        <begin position="763"/>
        <end position="782"/>
    </location>
</feature>
<dbReference type="KEGG" id="bdr:105225350"/>
<protein>
    <submittedName>
        <fullName evidence="9">Cyclic AMP-dependent transcription factor ATF-6 alpha</fullName>
    </submittedName>
</protein>
<sequence length="976" mass="108764">MDMETCDDDSFYGNFDRLMPSTDNYTFDDIEEILRSTDSHLDSSIDLNNLNTHNVHDFELPFDVDIHNSSSQAVSTNNEFNFALPLSSNELHSPEIFNSTYKSQRTSSISSMDEDSFNPDDFINLLKNDDVKVNFFNENELRQRNTPSPTESCSSSGGSSTSGVQSDVSSIASQAKTYTHVNRPLDGLNGMKEEICDENTHTPALEIKKENCFTPLTMVSPPVDHKQTIILPAMNTNNVGVSLPLMVPLVPLNTTTTNSATLQTIQPLQPVAPISVLSGTLLPVKTVPIKPITQVTSQNKESVQPKIEPKLAPKRYVDNSNNAVKTPITPSSNATKVVPPINAKPKTVFLTLNDYKALTQINGKNVKGVVTNSPKIILKTASGKVITANKIVSSGNGALGLHSNFVPKIVKTNSGPVFIKQPSSKITNLGANTNGTSKSSSTSTGPTSLSVYKGLIDEKMWKKQQRMIKNRESASLSRKKKKEYVVSLESRISDLEKENCTLQGENSSLRSQLVALAQSCQCKNSNISEFVLNTLDINAKVSDQHVKIAPKLSGKSLKQRMTATNIKKNIAILFALAFMVSLNMGNFQNYMNKNHIENSIESDATNPEEPATGRRLLWAETENEFKQKLNNSKRETEMDVPPLHFLHPVNRSLGALSSEQNVNRTIKELPMTSASKKCANVSNYTENHRLHSNLHKWIDVNDYLNLSLYKENGNGYLDNSLSFRKFSPDYYDRKPLQLPLQEDVATINMKRKFIMTPPLVRSKQPKLETPQANEIDDNSENDKNSLDIFKPKISEEYLRLFKGIKRQDDTFYVLSFNMDHILLPASAYNKSARPKMSLMLPAGDPSVNGDIMLMQIDCEVVNTTELELKSFMIPEKLRPQKFGNSNYNPTPNPNDMVNNETRSREEQRKPKGTMPEMPKQKSPPKTYYMMGPRSAAAAAAMKKKPTLVRLGSNESIESIVEKAETNSTIFSTRNQN</sequence>
<evidence type="ECO:0000256" key="1">
    <source>
        <dbReference type="ARBA" id="ARBA00004167"/>
    </source>
</evidence>
<dbReference type="GO" id="GO:0016020">
    <property type="term" value="C:membrane"/>
    <property type="evidence" value="ECO:0007669"/>
    <property type="project" value="UniProtKB-SubCell"/>
</dbReference>
<keyword evidence="6" id="KW-0539">Nucleus</keyword>
<dbReference type="PANTHER" id="PTHR46164">
    <property type="entry name" value="ATF6, ISOFORM C"/>
    <property type="match status" value="1"/>
</dbReference>
<keyword evidence="4" id="KW-0238">DNA-binding</keyword>
<dbReference type="GeneID" id="105225350"/>
<evidence type="ECO:0000256" key="5">
    <source>
        <dbReference type="ARBA" id="ARBA00023163"/>
    </source>
</evidence>
<dbReference type="CDD" id="cd14700">
    <property type="entry name" value="bZIP_ATF6"/>
    <property type="match status" value="1"/>
</dbReference>
<feature type="region of interest" description="Disordered" evidence="7">
    <location>
        <begin position="880"/>
        <end position="929"/>
    </location>
</feature>
<dbReference type="InterPro" id="IPR046347">
    <property type="entry name" value="bZIP_sf"/>
</dbReference>
<evidence type="ECO:0000256" key="2">
    <source>
        <dbReference type="ARBA" id="ARBA00009050"/>
    </source>
</evidence>
<dbReference type="GO" id="GO:0005634">
    <property type="term" value="C:nucleus"/>
    <property type="evidence" value="ECO:0007669"/>
    <property type="project" value="UniProtKB-ARBA"/>
</dbReference>
<organism evidence="9">
    <name type="scientific">Bactrocera dorsalis</name>
    <name type="common">Oriental fruit fly</name>
    <name type="synonym">Dacus dorsalis</name>
    <dbReference type="NCBI Taxonomy" id="27457"/>
    <lineage>
        <taxon>Eukaryota</taxon>
        <taxon>Metazoa</taxon>
        <taxon>Ecdysozoa</taxon>
        <taxon>Arthropoda</taxon>
        <taxon>Hexapoda</taxon>
        <taxon>Insecta</taxon>
        <taxon>Pterygota</taxon>
        <taxon>Neoptera</taxon>
        <taxon>Endopterygota</taxon>
        <taxon>Diptera</taxon>
        <taxon>Brachycera</taxon>
        <taxon>Muscomorpha</taxon>
        <taxon>Tephritoidea</taxon>
        <taxon>Tephritidae</taxon>
        <taxon>Bactrocera</taxon>
        <taxon>Bactrocera</taxon>
    </lineage>
</organism>
<evidence type="ECO:0000256" key="6">
    <source>
        <dbReference type="ARBA" id="ARBA00023242"/>
    </source>
</evidence>